<dbReference type="Gene3D" id="2.130.10.10">
    <property type="entry name" value="YVTN repeat-like/Quinoprotein amine dehydrogenase"/>
    <property type="match status" value="2"/>
</dbReference>
<dbReference type="PANTHER" id="PTHR34512">
    <property type="entry name" value="CELL SURFACE PROTEIN"/>
    <property type="match status" value="1"/>
</dbReference>
<proteinExistence type="predicted"/>
<protein>
    <submittedName>
        <fullName evidence="2">Serine/threonine protein kinase</fullName>
    </submittedName>
</protein>
<dbReference type="OrthoDB" id="244732at2"/>
<comment type="caution">
    <text evidence="2">The sequence shown here is derived from an EMBL/GenBank/DDBJ whole genome shotgun (WGS) entry which is preliminary data.</text>
</comment>
<dbReference type="Pfam" id="PF13360">
    <property type="entry name" value="PQQ_2"/>
    <property type="match status" value="2"/>
</dbReference>
<dbReference type="GO" id="GO:0004674">
    <property type="term" value="F:protein serine/threonine kinase activity"/>
    <property type="evidence" value="ECO:0007669"/>
    <property type="project" value="UniProtKB-KW"/>
</dbReference>
<accession>A0A2G1VYH3</accession>
<keyword evidence="2" id="KW-0418">Kinase</keyword>
<evidence type="ECO:0000313" key="2">
    <source>
        <dbReference type="EMBL" id="PHQ31838.1"/>
    </source>
</evidence>
<sequence length="378" mass="40554">MPTTWSEEDYAWTTKLNARHVGSPVVADNQVFLLDTATDPSDQSMKLDLVSLDATTGETLWRRSHAFAERHRHSRNTAASSTPVVHEGHVYFAYGDANHAELLAYDMMGESVWSRDLGPWSGVHGFGSSPVVIDSKLLLFNDQQSTSLESWQTPGKSSMLAFNLKTGETIWETPVTSTRPSYGVPTTDGQQLICASTGDGVFGLDPETGKMQWSIKVFNKRCCSSPLVVGDLAIGTCGSGGGGNYLSAVRIPQSASEKPSEAFRIKTSAPYVPTPAVKGNLMFLISDTGIATCIDWQNDGEKVWTKRLGGNFGASPIIIGDQLLAISLDGTAHVMPASDSPTGAQKFDLGGPVGATPAFTGGRLFLRINDQLCCLETK</sequence>
<name>A0A2G1VYH3_9BACT</name>
<reference evidence="2 3" key="1">
    <citation type="submission" date="2017-06" db="EMBL/GenBank/DDBJ databases">
        <title>Description of Rhodopirellula bahusiensis sp. nov.</title>
        <authorList>
            <person name="Kizina J."/>
            <person name="Harder J."/>
        </authorList>
    </citation>
    <scope>NUCLEOTIDE SEQUENCE [LARGE SCALE GENOMIC DNA]</scope>
    <source>
        <strain evidence="2 3">SWK21</strain>
    </source>
</reference>
<keyword evidence="2" id="KW-0808">Transferase</keyword>
<dbReference type="AlphaFoldDB" id="A0A2G1VYH3"/>
<keyword evidence="2" id="KW-0723">Serine/threonine-protein kinase</keyword>
<feature type="domain" description="Pyrrolo-quinoline quinone repeat" evidence="1">
    <location>
        <begin position="5"/>
        <end position="128"/>
    </location>
</feature>
<dbReference type="SUPFAM" id="SSF50998">
    <property type="entry name" value="Quinoprotein alcohol dehydrogenase-like"/>
    <property type="match status" value="1"/>
</dbReference>
<gene>
    <name evidence="2" type="ORF">CEE69_29030</name>
</gene>
<dbReference type="InterPro" id="IPR018391">
    <property type="entry name" value="PQQ_b-propeller_rpt"/>
</dbReference>
<keyword evidence="3" id="KW-1185">Reference proteome</keyword>
<dbReference type="PANTHER" id="PTHR34512:SF30">
    <property type="entry name" value="OUTER MEMBRANE PROTEIN ASSEMBLY FACTOR BAMB"/>
    <property type="match status" value="1"/>
</dbReference>
<feature type="domain" description="Pyrrolo-quinoline quinone repeat" evidence="1">
    <location>
        <begin position="158"/>
        <end position="233"/>
    </location>
</feature>
<dbReference type="InterPro" id="IPR011047">
    <property type="entry name" value="Quinoprotein_ADH-like_sf"/>
</dbReference>
<organism evidence="2 3">
    <name type="scientific">Rhodopirellula bahusiensis</name>
    <dbReference type="NCBI Taxonomy" id="2014065"/>
    <lineage>
        <taxon>Bacteria</taxon>
        <taxon>Pseudomonadati</taxon>
        <taxon>Planctomycetota</taxon>
        <taxon>Planctomycetia</taxon>
        <taxon>Pirellulales</taxon>
        <taxon>Pirellulaceae</taxon>
        <taxon>Rhodopirellula</taxon>
    </lineage>
</organism>
<dbReference type="InterPro" id="IPR002372">
    <property type="entry name" value="PQQ_rpt_dom"/>
</dbReference>
<dbReference type="InterPro" id="IPR015943">
    <property type="entry name" value="WD40/YVTN_repeat-like_dom_sf"/>
</dbReference>
<dbReference type="Proteomes" id="UP000225740">
    <property type="component" value="Unassembled WGS sequence"/>
</dbReference>
<dbReference type="EMBL" id="NIZW01000038">
    <property type="protein sequence ID" value="PHQ31838.1"/>
    <property type="molecule type" value="Genomic_DNA"/>
</dbReference>
<dbReference type="SMART" id="SM00564">
    <property type="entry name" value="PQQ"/>
    <property type="match status" value="4"/>
</dbReference>
<evidence type="ECO:0000259" key="1">
    <source>
        <dbReference type="Pfam" id="PF13360"/>
    </source>
</evidence>
<evidence type="ECO:0000313" key="3">
    <source>
        <dbReference type="Proteomes" id="UP000225740"/>
    </source>
</evidence>